<accession>A0A238J063</accession>
<feature type="signal peptide" evidence="1">
    <location>
        <begin position="1"/>
        <end position="24"/>
    </location>
</feature>
<dbReference type="Pfam" id="PF08238">
    <property type="entry name" value="Sel1"/>
    <property type="match status" value="3"/>
</dbReference>
<keyword evidence="3" id="KW-1185">Reference proteome</keyword>
<sequence>MMRQGLAKLSGALCLIALAQPIHAERLSLSFLPPDLPPSNVCDAEPEVREDDELQDADIEVVPPGDVVLEDEERVRFIIRDIETLSAENAAEWSGYIEALIDWRAEIDPGFTDIDASFARAELLIKAGRRDLLKARGTIAALAEQSGELSNTQKVTLARYLRAGLGIEKKPALADALLVEAGFEGSSGALLALLRRAMVGDPVEGWDLGLEETATLAFGGVVGQMNRGLCGRAERMAREYLNGDILEPNEELAYAWRVFAADMGGARAAWRVVEHHLNGTAPRSDDATLLHYLTLAVAGGVEVSPSDAASLLDSGATTKAELRKVLARSTEVGSGGSRHSAARYLELQVNPIVDGFAAESDLSRYLEEAIAIPGAPGSFHRRLAQEVLVRQGQWAGEARARALLEEAVQRGDVEAKMHLADLQSRYRDDPRALGEAEQLLLDAVTRDAHAPAMRALDHFYRCRLPDAPHLSEAEFWSSQYRASGAAAVSVSPSDVAKMHARLEPDAVAKLQSFALRDHAASKANLLQILQSDPLASVEVLRYWAGRVASSDSALEEFVDQEFELASTVGERERAVSLFRRAYMDVGQSISLDLAVTLVEHAGRDPETAKEVRGLLERSARRGEGAAIRLLQRLTDADPQVIYETYATVIERRGDFLGLMFAAPHVSDDVFADYMDRAVSVMNCGTKDVSELADAYAARGMTDEAGRWLQVGLALEGGNVLSKLGLTDRQGELFDTGLPQFVVSGDDAFSQLRAEYLGVSDPLNSAFDASAAAGQLVQHLQGAEPEVRRWALTQVAVADVRVRRAVSASIDLVEVFEKAAEEGDVRAQYELGMYLRHEAEAPQDLTTSADWLLKAAEAGRADAMAEYGFALGFGLGIQRDVKLALIWLQKAQGLGNQRARELARMLRALDVE</sequence>
<dbReference type="RefSeq" id="WP_141138271.1">
    <property type="nucleotide sequence ID" value="NZ_FXXQ01000006.1"/>
</dbReference>
<evidence type="ECO:0000313" key="3">
    <source>
        <dbReference type="Proteomes" id="UP000201838"/>
    </source>
</evidence>
<dbReference type="SMART" id="SM00671">
    <property type="entry name" value="SEL1"/>
    <property type="match status" value="2"/>
</dbReference>
<evidence type="ECO:0000256" key="1">
    <source>
        <dbReference type="SAM" id="SignalP"/>
    </source>
</evidence>
<dbReference type="Proteomes" id="UP000201838">
    <property type="component" value="Unassembled WGS sequence"/>
</dbReference>
<dbReference type="AlphaFoldDB" id="A0A238J063"/>
<keyword evidence="1" id="KW-0732">Signal</keyword>
<proteinExistence type="predicted"/>
<name>A0A238J063_9RHOB</name>
<dbReference type="Gene3D" id="1.25.40.10">
    <property type="entry name" value="Tetratricopeptide repeat domain"/>
    <property type="match status" value="3"/>
</dbReference>
<dbReference type="InterPro" id="IPR050767">
    <property type="entry name" value="Sel1_AlgK"/>
</dbReference>
<dbReference type="PANTHER" id="PTHR11102">
    <property type="entry name" value="SEL-1-LIKE PROTEIN"/>
    <property type="match status" value="1"/>
</dbReference>
<dbReference type="SUPFAM" id="SSF81901">
    <property type="entry name" value="HCP-like"/>
    <property type="match status" value="1"/>
</dbReference>
<gene>
    <name evidence="2" type="ORF">BOA8489_02131</name>
</gene>
<dbReference type="InterPro" id="IPR011990">
    <property type="entry name" value="TPR-like_helical_dom_sf"/>
</dbReference>
<protein>
    <submittedName>
        <fullName evidence="2">Sel1 repeat protein</fullName>
    </submittedName>
</protein>
<organism evidence="2 3">
    <name type="scientific">Boseongicola aestuarii</name>
    <dbReference type="NCBI Taxonomy" id="1470561"/>
    <lineage>
        <taxon>Bacteria</taxon>
        <taxon>Pseudomonadati</taxon>
        <taxon>Pseudomonadota</taxon>
        <taxon>Alphaproteobacteria</taxon>
        <taxon>Rhodobacterales</taxon>
        <taxon>Paracoccaceae</taxon>
        <taxon>Boseongicola</taxon>
    </lineage>
</organism>
<feature type="chain" id="PRO_5013144841" evidence="1">
    <location>
        <begin position="25"/>
        <end position="911"/>
    </location>
</feature>
<dbReference type="OrthoDB" id="7802124at2"/>
<dbReference type="InterPro" id="IPR006597">
    <property type="entry name" value="Sel1-like"/>
</dbReference>
<dbReference type="PANTHER" id="PTHR11102:SF160">
    <property type="entry name" value="ERAD-ASSOCIATED E3 UBIQUITIN-PROTEIN LIGASE COMPONENT HRD3"/>
    <property type="match status" value="1"/>
</dbReference>
<dbReference type="EMBL" id="FXXQ01000006">
    <property type="protein sequence ID" value="SMX24017.1"/>
    <property type="molecule type" value="Genomic_DNA"/>
</dbReference>
<evidence type="ECO:0000313" key="2">
    <source>
        <dbReference type="EMBL" id="SMX24017.1"/>
    </source>
</evidence>
<reference evidence="2 3" key="1">
    <citation type="submission" date="2017-05" db="EMBL/GenBank/DDBJ databases">
        <authorList>
            <person name="Song R."/>
            <person name="Chenine A.L."/>
            <person name="Ruprecht R.M."/>
        </authorList>
    </citation>
    <scope>NUCLEOTIDE SEQUENCE [LARGE SCALE GENOMIC DNA]</scope>
    <source>
        <strain evidence="2 3">CECT 8489</strain>
    </source>
</reference>